<dbReference type="InterPro" id="IPR036637">
    <property type="entry name" value="Phosphohistidine_dom_sf"/>
</dbReference>
<evidence type="ECO:0000313" key="4">
    <source>
        <dbReference type="EMBL" id="MBB6554308.1"/>
    </source>
</evidence>
<gene>
    <name evidence="4" type="ORF">HD593_009103</name>
</gene>
<protein>
    <submittedName>
        <fullName evidence="4">Pyruvate,water dikinase</fullName>
        <ecNumber evidence="4">2.7.9.2</ecNumber>
    </submittedName>
</protein>
<organism evidence="4 5">
    <name type="scientific">Nonomuraea rubra</name>
    <dbReference type="NCBI Taxonomy" id="46180"/>
    <lineage>
        <taxon>Bacteria</taxon>
        <taxon>Bacillati</taxon>
        <taxon>Actinomycetota</taxon>
        <taxon>Actinomycetes</taxon>
        <taxon>Streptosporangiales</taxon>
        <taxon>Streptosporangiaceae</taxon>
        <taxon>Nonomuraea</taxon>
    </lineage>
</organism>
<dbReference type="SUPFAM" id="SSF56059">
    <property type="entry name" value="Glutathione synthetase ATP-binding domain-like"/>
    <property type="match status" value="1"/>
</dbReference>
<accession>A0A7X0U419</accession>
<name>A0A7X0U419_9ACTN</name>
<dbReference type="InterPro" id="IPR051549">
    <property type="entry name" value="PEP_Utilizing_Enz"/>
</dbReference>
<keyword evidence="4" id="KW-0670">Pyruvate</keyword>
<dbReference type="RefSeq" id="WP_185109048.1">
    <property type="nucleotide sequence ID" value="NZ_BAAAXY010000266.1"/>
</dbReference>
<dbReference type="GO" id="GO:0005524">
    <property type="term" value="F:ATP binding"/>
    <property type="evidence" value="ECO:0007669"/>
    <property type="project" value="InterPro"/>
</dbReference>
<dbReference type="Pfam" id="PF01326">
    <property type="entry name" value="PPDK_N"/>
    <property type="match status" value="1"/>
</dbReference>
<feature type="compositionally biased region" description="Low complexity" evidence="1">
    <location>
        <begin position="560"/>
        <end position="598"/>
    </location>
</feature>
<dbReference type="EMBL" id="JACHMI010000001">
    <property type="protein sequence ID" value="MBB6554308.1"/>
    <property type="molecule type" value="Genomic_DNA"/>
</dbReference>
<dbReference type="Gene3D" id="3.50.30.10">
    <property type="entry name" value="Phosphohistidine domain"/>
    <property type="match status" value="1"/>
</dbReference>
<feature type="region of interest" description="Disordered" evidence="1">
    <location>
        <begin position="554"/>
        <end position="601"/>
    </location>
</feature>
<feature type="domain" description="PEP-utilising enzyme mobile" evidence="2">
    <location>
        <begin position="762"/>
        <end position="832"/>
    </location>
</feature>
<evidence type="ECO:0000259" key="2">
    <source>
        <dbReference type="Pfam" id="PF00391"/>
    </source>
</evidence>
<comment type="caution">
    <text evidence="4">The sequence shown here is derived from an EMBL/GenBank/DDBJ whole genome shotgun (WGS) entry which is preliminary data.</text>
</comment>
<keyword evidence="5" id="KW-1185">Reference proteome</keyword>
<dbReference type="EC" id="2.7.9.2" evidence="4"/>
<keyword evidence="4" id="KW-0808">Transferase</keyword>
<dbReference type="InterPro" id="IPR008279">
    <property type="entry name" value="PEP-util_enz_mobile_dom"/>
</dbReference>
<dbReference type="InterPro" id="IPR013815">
    <property type="entry name" value="ATP_grasp_subdomain_1"/>
</dbReference>
<keyword evidence="4" id="KW-0418">Kinase</keyword>
<dbReference type="AlphaFoldDB" id="A0A7X0U419"/>
<evidence type="ECO:0000259" key="3">
    <source>
        <dbReference type="Pfam" id="PF01326"/>
    </source>
</evidence>
<evidence type="ECO:0000256" key="1">
    <source>
        <dbReference type="SAM" id="MobiDB-lite"/>
    </source>
</evidence>
<dbReference type="PANTHER" id="PTHR43615:SF1">
    <property type="entry name" value="PPDK_N DOMAIN-CONTAINING PROTEIN"/>
    <property type="match status" value="1"/>
</dbReference>
<dbReference type="Pfam" id="PF00391">
    <property type="entry name" value="PEP-utilizers"/>
    <property type="match status" value="1"/>
</dbReference>
<feature type="region of interest" description="Disordered" evidence="1">
    <location>
        <begin position="845"/>
        <end position="868"/>
    </location>
</feature>
<dbReference type="InterPro" id="IPR002192">
    <property type="entry name" value="PPDK_AMP/ATP-bd"/>
</dbReference>
<proteinExistence type="predicted"/>
<dbReference type="PANTHER" id="PTHR43615">
    <property type="entry name" value="PHOSPHOENOLPYRUVATE SYNTHASE-RELATED"/>
    <property type="match status" value="1"/>
</dbReference>
<reference evidence="4 5" key="1">
    <citation type="submission" date="2020-08" db="EMBL/GenBank/DDBJ databases">
        <title>Sequencing the genomes of 1000 actinobacteria strains.</title>
        <authorList>
            <person name="Klenk H.-P."/>
        </authorList>
    </citation>
    <scope>NUCLEOTIDE SEQUENCE [LARGE SCALE GENOMIC DNA]</scope>
    <source>
        <strain evidence="4 5">DSM 43768</strain>
    </source>
</reference>
<feature type="domain" description="Pyruvate phosphate dikinase AMP/ATP-binding" evidence="3">
    <location>
        <begin position="57"/>
        <end position="293"/>
    </location>
</feature>
<evidence type="ECO:0000313" key="5">
    <source>
        <dbReference type="Proteomes" id="UP000565579"/>
    </source>
</evidence>
<dbReference type="GO" id="GO:0008986">
    <property type="term" value="F:pyruvate, water dikinase activity"/>
    <property type="evidence" value="ECO:0007669"/>
    <property type="project" value="UniProtKB-EC"/>
</dbReference>
<dbReference type="SUPFAM" id="SSF52009">
    <property type="entry name" value="Phosphohistidine domain"/>
    <property type="match status" value="1"/>
</dbReference>
<sequence length="868" mass="91322">MKLVAPLNAFGRADLAIAGGKGANLGELVRSAFPVPDGFVVTTHAYELVAQGRSTPAGFERVELPADVREAITAAYARLGGGPVAVRSSATAEDLPGAAFAGQQDTYLNVVGERALLDAVRRCWGSLWTERAVAYRARLGINDDDVRIAVVVQSMVEAETAGVMFTANPVTGDRTQLVIDASSGLGEAVVSGLVTPDHYVLDARGHVDFTPGRREVVIRSAAGGGVVREDGEPGASSADGVLGERGGRLPDAVVAELGRLGRDVAAHFGRPQDIEWAYAGGRLHLLQARPMTALPPPPLGRLNPFQRRLAAVLLEYLPERPYPIDMSTWVPDGPAGLMRNVLGSFGVRHAFEGFLQEEDEVVYRLLPPAPKPAPKVLAAPFLVLARARRHDPARWTQDRRFRDYLVAIEALRARDLRAMPWDELLRVPRQALDLVPPVADLRIDYLPGTGLALLRLLVAVRLLGRRELFADLLHGARTRTTDTNRALEHLAEVARRTGALEPGPPPAEFADALAAFLDEYGHRETSSPILVTTPSWADAPEVVLGLVKVLAAGPPPPTGSPTSAGSPMPAGSPTSAGSPTPTGATTPAGAPTPTGAPAQPDGALERLLAHPLLRRSKARRARITRWVEAARAGVAFREDSHFYFMMPQPVLRRSLLELGRRLRDAGALAAPEDVFHLRLAELEEIEDVAALRGADAERLRETVSRRALKREELSGVRLIDPAAIFPPTATGDALLTGAPAGGGTATGPVKVIVKPADFCRLDPGDVLVCPYTNPSWTPLFQHAAAVVVDAGGAASHAAIVAREYGIPAVMGTGTGTSVLADGRLVTVNGDTGTVHDAATATATTTGTGAAAGTATGTGTASDAATGAS</sequence>
<dbReference type="Gene3D" id="3.30.1490.20">
    <property type="entry name" value="ATP-grasp fold, A domain"/>
    <property type="match status" value="1"/>
</dbReference>
<dbReference type="Gene3D" id="3.30.470.20">
    <property type="entry name" value="ATP-grasp fold, B domain"/>
    <property type="match status" value="1"/>
</dbReference>
<dbReference type="Proteomes" id="UP000565579">
    <property type="component" value="Unassembled WGS sequence"/>
</dbReference>